<keyword evidence="2" id="KW-1185">Reference proteome</keyword>
<accession>F2NK80</accession>
<sequence>MSTLSIRQPWIELILHGWKDVEHPTRRILEPEPLVLHASVNGKRAFAG</sequence>
<dbReference type="InterPro" id="IPR015947">
    <property type="entry name" value="PUA-like_sf"/>
</dbReference>
<organism evidence="1 2">
    <name type="scientific">Marinithermus hydrothermalis (strain DSM 14884 / JCM 11576 / T1)</name>
    <dbReference type="NCBI Taxonomy" id="869210"/>
    <lineage>
        <taxon>Bacteria</taxon>
        <taxon>Thermotogati</taxon>
        <taxon>Deinococcota</taxon>
        <taxon>Deinococci</taxon>
        <taxon>Thermales</taxon>
        <taxon>Thermaceae</taxon>
        <taxon>Marinithermus</taxon>
    </lineage>
</organism>
<proteinExistence type="predicted"/>
<gene>
    <name evidence="1" type="ordered locus">Marky_1314</name>
</gene>
<dbReference type="Proteomes" id="UP000007030">
    <property type="component" value="Chromosome"/>
</dbReference>
<dbReference type="HOGENOM" id="CLU_3154608_0_0_0"/>
<evidence type="ECO:0000313" key="2">
    <source>
        <dbReference type="Proteomes" id="UP000007030"/>
    </source>
</evidence>
<dbReference type="KEGG" id="mhd:Marky_1314"/>
<dbReference type="AlphaFoldDB" id="F2NK80"/>
<reference evidence="1 2" key="1">
    <citation type="journal article" date="2012" name="Stand. Genomic Sci.">
        <title>Complete genome sequence of the aerobic, heterotroph Marinithermus hydrothermalis type strain (T1(T)) from a deep-sea hydrothermal vent chimney.</title>
        <authorList>
            <person name="Copeland A."/>
            <person name="Gu W."/>
            <person name="Yasawong M."/>
            <person name="Lapidus A."/>
            <person name="Lucas S."/>
            <person name="Deshpande S."/>
            <person name="Pagani I."/>
            <person name="Tapia R."/>
            <person name="Cheng J.F."/>
            <person name="Goodwin L.A."/>
            <person name="Pitluck S."/>
            <person name="Liolios K."/>
            <person name="Ivanova N."/>
            <person name="Mavromatis K."/>
            <person name="Mikhailova N."/>
            <person name="Pati A."/>
            <person name="Chen A."/>
            <person name="Palaniappan K."/>
            <person name="Land M."/>
            <person name="Pan C."/>
            <person name="Brambilla E.M."/>
            <person name="Rohde M."/>
            <person name="Tindall B.J."/>
            <person name="Sikorski J."/>
            <person name="Goker M."/>
            <person name="Detter J.C."/>
            <person name="Bristow J."/>
            <person name="Eisen J.A."/>
            <person name="Markowitz V."/>
            <person name="Hugenholtz P."/>
            <person name="Kyrpides N.C."/>
            <person name="Klenk H.P."/>
            <person name="Woyke T."/>
        </authorList>
    </citation>
    <scope>NUCLEOTIDE SEQUENCE [LARGE SCALE GENOMIC DNA]</scope>
    <source>
        <strain evidence="2">DSM 14884 / JCM 11576 / T1</strain>
    </source>
</reference>
<evidence type="ECO:0008006" key="3">
    <source>
        <dbReference type="Google" id="ProtNLM"/>
    </source>
</evidence>
<protein>
    <recommendedName>
        <fullName evidence="3">ASCH domain-containing protein</fullName>
    </recommendedName>
</protein>
<dbReference type="RefSeq" id="WP_013704098.1">
    <property type="nucleotide sequence ID" value="NC_015387.1"/>
</dbReference>
<dbReference type="Gene3D" id="2.30.130.30">
    <property type="entry name" value="Hypothetical protein"/>
    <property type="match status" value="1"/>
</dbReference>
<dbReference type="EMBL" id="CP002630">
    <property type="protein sequence ID" value="AEB12051.1"/>
    <property type="molecule type" value="Genomic_DNA"/>
</dbReference>
<dbReference type="SUPFAM" id="SSF88697">
    <property type="entry name" value="PUA domain-like"/>
    <property type="match status" value="1"/>
</dbReference>
<name>F2NK80_MARHT</name>
<evidence type="ECO:0000313" key="1">
    <source>
        <dbReference type="EMBL" id="AEB12051.1"/>
    </source>
</evidence>